<evidence type="ECO:0000259" key="2">
    <source>
        <dbReference type="Pfam" id="PF12281"/>
    </source>
</evidence>
<comment type="caution">
    <text evidence="3">The sequence shown here is derived from an EMBL/GenBank/DDBJ whole genome shotgun (WGS) entry which is preliminary data.</text>
</comment>
<gene>
    <name evidence="3" type="ORF">HAP95_03600</name>
</gene>
<protein>
    <recommendedName>
        <fullName evidence="2">Nucleotidyltransferase-like domain-containing protein</fullName>
    </recommendedName>
</protein>
<feature type="region of interest" description="Disordered" evidence="1">
    <location>
        <begin position="251"/>
        <end position="290"/>
    </location>
</feature>
<organism evidence="3 4">
    <name type="scientific">Acidithiobacillus sulfurivorans</name>
    <dbReference type="NCBI Taxonomy" id="1958756"/>
    <lineage>
        <taxon>Bacteria</taxon>
        <taxon>Pseudomonadati</taxon>
        <taxon>Pseudomonadota</taxon>
        <taxon>Acidithiobacillia</taxon>
        <taxon>Acidithiobacillales</taxon>
        <taxon>Acidithiobacillaceae</taxon>
        <taxon>Acidithiobacillus</taxon>
    </lineage>
</organism>
<feature type="compositionally biased region" description="Polar residues" evidence="1">
    <location>
        <begin position="275"/>
        <end position="290"/>
    </location>
</feature>
<evidence type="ECO:0000313" key="3">
    <source>
        <dbReference type="EMBL" id="MBU2759259.1"/>
    </source>
</evidence>
<accession>A0ABS5ZX39</accession>
<keyword evidence="4" id="KW-1185">Reference proteome</keyword>
<name>A0ABS5ZX39_9PROT</name>
<proteinExistence type="predicted"/>
<evidence type="ECO:0000313" key="4">
    <source>
        <dbReference type="Proteomes" id="UP000755654"/>
    </source>
</evidence>
<dbReference type="Proteomes" id="UP000755654">
    <property type="component" value="Unassembled WGS sequence"/>
</dbReference>
<dbReference type="EMBL" id="JAAOMP010000035">
    <property type="protein sequence ID" value="MBU2759259.1"/>
    <property type="molecule type" value="Genomic_DNA"/>
</dbReference>
<dbReference type="InterPro" id="IPR058575">
    <property type="entry name" value="NTP_transf_8_dom"/>
</dbReference>
<evidence type="ECO:0000256" key="1">
    <source>
        <dbReference type="SAM" id="MobiDB-lite"/>
    </source>
</evidence>
<sequence length="290" mass="33011">MAKMLRQAGYTRMDATMEGAMLALSRTGLFRSGVTLIGTPAYQAILHQMGVSERVAIQTNDVDLSVDRLKLGIPENINIEKVLRAWNDKISPVPAMNLKYGEASMKIRGKDFHIDFLTAGSYAFTGRPVHVSAIQFHAEILPFLDYLLEEPQKALLMTRYGMIAQVPEAGRFMWHKCVTSACRPSVWEAKRKKDLIQARTLFNILKERDPDAIRDAYIAIKDIQEPKVFMKKLQSALRLPEMVEMQQWVSMHTTSSHDQEDALPNEAYEQEQQENRQQPKTITSESPTNE</sequence>
<feature type="domain" description="Nucleotidyltransferase-like" evidence="2">
    <location>
        <begin position="21"/>
        <end position="217"/>
    </location>
</feature>
<reference evidence="3 4" key="1">
    <citation type="journal article" date="2021" name="ISME J.">
        <title>Genomic evolution of the class Acidithiobacillia: deep-branching Proteobacteria living in extreme acidic conditions.</title>
        <authorList>
            <person name="Moya-Beltran A."/>
            <person name="Beard S."/>
            <person name="Rojas-Villalobos C."/>
            <person name="Issotta F."/>
            <person name="Gallardo Y."/>
            <person name="Ulloa R."/>
            <person name="Giaveno A."/>
            <person name="Degli Esposti M."/>
            <person name="Johnson D.B."/>
            <person name="Quatrini R."/>
        </authorList>
    </citation>
    <scope>NUCLEOTIDE SEQUENCE [LARGE SCALE GENOMIC DNA]</scope>
    <source>
        <strain evidence="3 4">RW2</strain>
    </source>
</reference>
<dbReference type="Pfam" id="PF12281">
    <property type="entry name" value="NTP_transf_8"/>
    <property type="match status" value="1"/>
</dbReference>